<keyword evidence="5" id="KW-1185">Reference proteome</keyword>
<dbReference type="PANTHER" id="PTHR13234:SF69">
    <property type="entry name" value="GILT-LIKE PROTEIN 1"/>
    <property type="match status" value="1"/>
</dbReference>
<dbReference type="EMBL" id="JBDJPC010000005">
    <property type="protein sequence ID" value="KAL1502582.1"/>
    <property type="molecule type" value="Genomic_DNA"/>
</dbReference>
<protein>
    <recommendedName>
        <fullName evidence="6">Gamma-interferon-inducible lysosomal thiol reductase</fullName>
    </recommendedName>
</protein>
<evidence type="ECO:0008006" key="6">
    <source>
        <dbReference type="Google" id="ProtNLM"/>
    </source>
</evidence>
<organism evidence="4 5">
    <name type="scientific">Hypothenemus hampei</name>
    <name type="common">Coffee berry borer</name>
    <dbReference type="NCBI Taxonomy" id="57062"/>
    <lineage>
        <taxon>Eukaryota</taxon>
        <taxon>Metazoa</taxon>
        <taxon>Ecdysozoa</taxon>
        <taxon>Arthropoda</taxon>
        <taxon>Hexapoda</taxon>
        <taxon>Insecta</taxon>
        <taxon>Pterygota</taxon>
        <taxon>Neoptera</taxon>
        <taxon>Endopterygota</taxon>
        <taxon>Coleoptera</taxon>
        <taxon>Polyphaga</taxon>
        <taxon>Cucujiformia</taxon>
        <taxon>Curculionidae</taxon>
        <taxon>Scolytinae</taxon>
        <taxon>Hypothenemus</taxon>
    </lineage>
</organism>
<comment type="caution">
    <text evidence="4">The sequence shown here is derived from an EMBL/GenBank/DDBJ whole genome shotgun (WGS) entry which is preliminary data.</text>
</comment>
<dbReference type="InterPro" id="IPR004911">
    <property type="entry name" value="Interferon-induced_GILT"/>
</dbReference>
<keyword evidence="3" id="KW-0732">Signal</keyword>
<evidence type="ECO:0000313" key="4">
    <source>
        <dbReference type="EMBL" id="KAL1502582.1"/>
    </source>
</evidence>
<proteinExistence type="inferred from homology"/>
<comment type="similarity">
    <text evidence="1">Belongs to the GILT family.</text>
</comment>
<gene>
    <name evidence="4" type="ORF">ABEB36_007705</name>
</gene>
<keyword evidence="2" id="KW-0325">Glycoprotein</keyword>
<sequence length="256" mass="28472">MSFLKVALVFSLAIVLVAAQHDDHAHAGHTNHENHWVNVAVYYESLCPDSRKFFTQQLYPSLQGNLSNFVNLTLVPYGKTKMEFKTSQYEFECHHGPKECEGNKMQACALNLIDQGKKTEGFGFNKVAVAFINCLMDKTEKKGDDTIFPSKECAEINHVNNLNMIENCAQHTDGSNYLAKLGALTDVISNPLKSVPTIVFNKQFKADDNALAQTNFVKALCQYIQGNKPSECNGTSTLRISLVFLIVAGFITKLIN</sequence>
<evidence type="ECO:0000256" key="3">
    <source>
        <dbReference type="SAM" id="SignalP"/>
    </source>
</evidence>
<accession>A0ABD1EUX0</accession>
<dbReference type="AlphaFoldDB" id="A0ABD1EUX0"/>
<name>A0ABD1EUX0_HYPHA</name>
<dbReference type="Pfam" id="PF03227">
    <property type="entry name" value="GILT"/>
    <property type="match status" value="1"/>
</dbReference>
<dbReference type="Proteomes" id="UP001566132">
    <property type="component" value="Unassembled WGS sequence"/>
</dbReference>
<evidence type="ECO:0000313" key="5">
    <source>
        <dbReference type="Proteomes" id="UP001566132"/>
    </source>
</evidence>
<evidence type="ECO:0000256" key="2">
    <source>
        <dbReference type="ARBA" id="ARBA00023180"/>
    </source>
</evidence>
<dbReference type="PANTHER" id="PTHR13234">
    <property type="entry name" value="GAMMA-INTERFERON INDUCIBLE LYSOSOMAL THIOL REDUCTASE GILT"/>
    <property type="match status" value="1"/>
</dbReference>
<evidence type="ECO:0000256" key="1">
    <source>
        <dbReference type="ARBA" id="ARBA00005679"/>
    </source>
</evidence>
<reference evidence="4 5" key="1">
    <citation type="submission" date="2024-05" db="EMBL/GenBank/DDBJ databases">
        <title>Genetic variation in Jamaican populations of the coffee berry borer (Hypothenemus hampei).</title>
        <authorList>
            <person name="Errbii M."/>
            <person name="Myrie A."/>
        </authorList>
    </citation>
    <scope>NUCLEOTIDE SEQUENCE [LARGE SCALE GENOMIC DNA]</scope>
    <source>
        <strain evidence="4">JA-Hopewell-2020-01-JO</strain>
        <tissue evidence="4">Whole body</tissue>
    </source>
</reference>
<feature type="signal peptide" evidence="3">
    <location>
        <begin position="1"/>
        <end position="19"/>
    </location>
</feature>
<feature type="chain" id="PRO_5044852089" description="Gamma-interferon-inducible lysosomal thiol reductase" evidence="3">
    <location>
        <begin position="20"/>
        <end position="256"/>
    </location>
</feature>